<sequence length="132" mass="14908">MTFSGIPCTILLATVLHTIALNMRIRVEFEMFKTFKLMWKLRSSATTRTVSSSPGPGMIGILQTQQRGANFLWKSSIQCIWLVASTVNGMPSSDLPHTMQVKHCGWYGLPVARSIRSRIGFRQTEHFSSVFR</sequence>
<accession>A0A8W7PJ87</accession>
<organism evidence="1">
    <name type="scientific">Anopheles coluzzii</name>
    <name type="common">African malaria mosquito</name>
    <dbReference type="NCBI Taxonomy" id="1518534"/>
    <lineage>
        <taxon>Eukaryota</taxon>
        <taxon>Metazoa</taxon>
        <taxon>Ecdysozoa</taxon>
        <taxon>Arthropoda</taxon>
        <taxon>Hexapoda</taxon>
        <taxon>Insecta</taxon>
        <taxon>Pterygota</taxon>
        <taxon>Neoptera</taxon>
        <taxon>Endopterygota</taxon>
        <taxon>Diptera</taxon>
        <taxon>Nematocera</taxon>
        <taxon>Culicoidea</taxon>
        <taxon>Culicidae</taxon>
        <taxon>Anophelinae</taxon>
        <taxon>Anopheles</taxon>
    </lineage>
</organism>
<evidence type="ECO:0000313" key="1">
    <source>
        <dbReference type="EnsemblMetazoa" id="ACOM032418-PA.1"/>
    </source>
</evidence>
<reference evidence="1" key="1">
    <citation type="submission" date="2022-08" db="UniProtKB">
        <authorList>
            <consortium name="EnsemblMetazoa"/>
        </authorList>
    </citation>
    <scope>IDENTIFICATION</scope>
</reference>
<dbReference type="Proteomes" id="UP000075882">
    <property type="component" value="Unassembled WGS sequence"/>
</dbReference>
<proteinExistence type="predicted"/>
<name>A0A8W7PJ87_ANOCL</name>
<protein>
    <submittedName>
        <fullName evidence="1">Uncharacterized protein</fullName>
    </submittedName>
</protein>
<dbReference type="EnsemblMetazoa" id="ACOM032418-RA">
    <property type="protein sequence ID" value="ACOM032418-PA.1"/>
    <property type="gene ID" value="ACOM032418"/>
</dbReference>
<dbReference type="AlphaFoldDB" id="A0A8W7PJ87"/>